<name>M4ZCK0_9BRAD</name>
<dbReference type="AlphaFoldDB" id="M4ZCK0"/>
<dbReference type="Gene3D" id="1.20.58.220">
    <property type="entry name" value="Phosphate transport system protein phou homolog 2, domain 2"/>
    <property type="match status" value="1"/>
</dbReference>
<reference evidence="1 2" key="1">
    <citation type="journal article" date="2013" name="Appl. Environ. Microbiol.">
        <title>Genome analysis suggests that the soil oligotrophic bacterium Agromonas oligotrophica (Bradyrhizobium oligotrophicum) is a nitrogen-fixing symbiont of Aeschynomene indica.</title>
        <authorList>
            <person name="Okubo T."/>
            <person name="Fukushima S."/>
            <person name="Itakura M."/>
            <person name="Oshima K."/>
            <person name="Longtonglang A."/>
            <person name="Teaumroong N."/>
            <person name="Mitsui H."/>
            <person name="Hattori M."/>
            <person name="Hattori R."/>
            <person name="Hattori T."/>
            <person name="Minamisawa K."/>
        </authorList>
    </citation>
    <scope>NUCLEOTIDE SEQUENCE [LARGE SCALE GENOMIC DNA]</scope>
    <source>
        <strain evidence="1 2">S58</strain>
    </source>
</reference>
<dbReference type="InterPro" id="IPR038078">
    <property type="entry name" value="PhoU-like_sf"/>
</dbReference>
<proteinExistence type="predicted"/>
<protein>
    <recommendedName>
        <fullName evidence="3">Phosphate transport regulator</fullName>
    </recommendedName>
</protein>
<sequence>MIQRKDLRAAPRHGDGIGNLIDAVMKSQIIKELGEADILLPSLIADGLAANDRVKVRMSALQAAAQHAQAPEQRPTDLSTECRAARIAPADLASLIGGAHRTATGRLAAPGLATLIGDIENDTRAMIRAVNAGRSSEGLSAERRLGTMQRAGLLTAGDDVDFMRVARLTGAQEESDSLHRLVMDLHKALNRIAADCAEETLDGAHVYGLTADDRPAVVAFMRGLNATRALKFDHPGLDTMATRAGERLLIQNDIGTTDAHVMVIAVQGLTVTLTYTDVHLARAKFFVHLFDAFAATWSGLDRHTGTKLEENAFFLVTGQFHGDTAQARDDFLTALGAALVFLIDWNKARKLLRTWLSKDDAIRILDWAARNRIGHRAFLELGGNELLGAAVRNAAPHRIGFGERLDRALGRTAAVEFLKAALRAATEGLQAGRSVRLVRDQIEADLVRHLDRADGALLAIVMRQLGLAHDLAAALSRDLSALQSGVSGDRKLLAARASRIEQKADRIAIEARQEINRLKAEPLIAQLVDRVEETVDELEQAAFIASLAPAAMPPTLSAALAELCKVAIGAIEAAASGLAAAAEVPEGRRADSDDALAAVLRLMDSEHAADAQERAITALVFTAGFDVATSLSGLELARAIERATDRLASFGHLLRQYVMIDLAG</sequence>
<dbReference type="EMBL" id="AP012603">
    <property type="protein sequence ID" value="BAM91504.1"/>
    <property type="molecule type" value="Genomic_DNA"/>
</dbReference>
<accession>M4ZCK0</accession>
<evidence type="ECO:0008006" key="3">
    <source>
        <dbReference type="Google" id="ProtNLM"/>
    </source>
</evidence>
<dbReference type="STRING" id="1245469.S58_55270"/>
<dbReference type="PATRIC" id="fig|1245469.3.peg.5653"/>
<dbReference type="KEGG" id="aol:S58_55270"/>
<evidence type="ECO:0000313" key="1">
    <source>
        <dbReference type="EMBL" id="BAM91504.1"/>
    </source>
</evidence>
<gene>
    <name evidence="1" type="ORF">S58_55270</name>
</gene>
<organism evidence="1 2">
    <name type="scientific">Bradyrhizobium oligotrophicum S58</name>
    <dbReference type="NCBI Taxonomy" id="1245469"/>
    <lineage>
        <taxon>Bacteria</taxon>
        <taxon>Pseudomonadati</taxon>
        <taxon>Pseudomonadota</taxon>
        <taxon>Alphaproteobacteria</taxon>
        <taxon>Hyphomicrobiales</taxon>
        <taxon>Nitrobacteraceae</taxon>
        <taxon>Bradyrhizobium</taxon>
    </lineage>
</organism>
<evidence type="ECO:0000313" key="2">
    <source>
        <dbReference type="Proteomes" id="UP000011841"/>
    </source>
</evidence>
<dbReference type="eggNOG" id="COG1392">
    <property type="taxonomic scope" value="Bacteria"/>
</dbReference>
<dbReference type="HOGENOM" id="CLU_425569_0_0_5"/>
<dbReference type="Proteomes" id="UP000011841">
    <property type="component" value="Chromosome"/>
</dbReference>
<keyword evidence="2" id="KW-1185">Reference proteome</keyword>